<reference evidence="2" key="1">
    <citation type="journal article" date="2021" name="New Phytol.">
        <title>Evolutionary innovations through gain and loss of genes in the ectomycorrhizal Boletales.</title>
        <authorList>
            <person name="Wu G."/>
            <person name="Miyauchi S."/>
            <person name="Morin E."/>
            <person name="Kuo A."/>
            <person name="Drula E."/>
            <person name="Varga T."/>
            <person name="Kohler A."/>
            <person name="Feng B."/>
            <person name="Cao Y."/>
            <person name="Lipzen A."/>
            <person name="Daum C."/>
            <person name="Hundley H."/>
            <person name="Pangilinan J."/>
            <person name="Johnson J."/>
            <person name="Barry K."/>
            <person name="LaButti K."/>
            <person name="Ng V."/>
            <person name="Ahrendt S."/>
            <person name="Min B."/>
            <person name="Choi I.G."/>
            <person name="Park H."/>
            <person name="Plett J.M."/>
            <person name="Magnuson J."/>
            <person name="Spatafora J.W."/>
            <person name="Nagy L.G."/>
            <person name="Henrissat B."/>
            <person name="Grigoriev I.V."/>
            <person name="Yang Z.L."/>
            <person name="Xu J."/>
            <person name="Martin F.M."/>
        </authorList>
    </citation>
    <scope>NUCLEOTIDE SEQUENCE</scope>
    <source>
        <strain evidence="2">KKN 215</strain>
    </source>
</reference>
<proteinExistence type="predicted"/>
<gene>
    <name evidence="2" type="ORF">BXZ70DRAFT_183764</name>
</gene>
<name>A0A8K0XQ77_9AGAR</name>
<protein>
    <submittedName>
        <fullName evidence="2">Uncharacterized protein</fullName>
    </submittedName>
</protein>
<dbReference type="Proteomes" id="UP000813824">
    <property type="component" value="Unassembled WGS sequence"/>
</dbReference>
<evidence type="ECO:0000313" key="2">
    <source>
        <dbReference type="EMBL" id="KAH8100319.1"/>
    </source>
</evidence>
<dbReference type="AlphaFoldDB" id="A0A8K0XQ77"/>
<comment type="caution">
    <text evidence="2">The sequence shown here is derived from an EMBL/GenBank/DDBJ whole genome shotgun (WGS) entry which is preliminary data.</text>
</comment>
<keyword evidence="3" id="KW-1185">Reference proteome</keyword>
<feature type="compositionally biased region" description="Polar residues" evidence="1">
    <location>
        <begin position="1"/>
        <end position="13"/>
    </location>
</feature>
<accession>A0A8K0XQ77</accession>
<sequence length="421" mass="47185">MPKEPTSSRTTQGNKKRGPYDQKTIDYWMSIFSRTKQTEGSAEFGYFDKEFYEELRSSHAVDLTASPLARAQPTITREPTLLILEEDRAAGSKGALPEPVTWSDVPILREALSRTSSTSSQSSTSPTGIIASSSSAAASAENVAGPSSVAADVPRPIVAAIITSVPLTPDSPLRHFLENLAKASPELFKRDAKGNMTSVSISQVLRRLEQRVMRNEAEKPQTIAILPNAKITRSITVDHDKNDTYTDYTILSQLYPGPSLDYYASASRKHVPQLAYPDTSSSIVRFNLRCGLRGIRLRDIVMNDTPGPLEEAGQLMKPMLGIDIMQLEIVWPGYKTETCFIDIRDDTTRETLATDIALQITEWYFYVSRNERVAREHKTWDLGFKRGRRPCLWQNIFLNGIRALEKTGPRQTWITEFDFSQ</sequence>
<dbReference type="OrthoDB" id="10643185at2759"/>
<evidence type="ECO:0000256" key="1">
    <source>
        <dbReference type="SAM" id="MobiDB-lite"/>
    </source>
</evidence>
<feature type="region of interest" description="Disordered" evidence="1">
    <location>
        <begin position="1"/>
        <end position="20"/>
    </location>
</feature>
<organism evidence="2 3">
    <name type="scientific">Cristinia sonorae</name>
    <dbReference type="NCBI Taxonomy" id="1940300"/>
    <lineage>
        <taxon>Eukaryota</taxon>
        <taxon>Fungi</taxon>
        <taxon>Dikarya</taxon>
        <taxon>Basidiomycota</taxon>
        <taxon>Agaricomycotina</taxon>
        <taxon>Agaricomycetes</taxon>
        <taxon>Agaricomycetidae</taxon>
        <taxon>Agaricales</taxon>
        <taxon>Pleurotineae</taxon>
        <taxon>Stephanosporaceae</taxon>
        <taxon>Cristinia</taxon>
    </lineage>
</organism>
<dbReference type="EMBL" id="JAEVFJ010000016">
    <property type="protein sequence ID" value="KAH8100319.1"/>
    <property type="molecule type" value="Genomic_DNA"/>
</dbReference>
<evidence type="ECO:0000313" key="3">
    <source>
        <dbReference type="Proteomes" id="UP000813824"/>
    </source>
</evidence>